<organism evidence="1 2">
    <name type="scientific">Microbacterium murale</name>
    <dbReference type="NCBI Taxonomy" id="1081040"/>
    <lineage>
        <taxon>Bacteria</taxon>
        <taxon>Bacillati</taxon>
        <taxon>Actinomycetota</taxon>
        <taxon>Actinomycetes</taxon>
        <taxon>Micrococcales</taxon>
        <taxon>Microbacteriaceae</taxon>
        <taxon>Microbacterium</taxon>
    </lineage>
</organism>
<comment type="caution">
    <text evidence="1">The sequence shown here is derived from an EMBL/GenBank/DDBJ whole genome shotgun (WGS) entry which is preliminary data.</text>
</comment>
<keyword evidence="2" id="KW-1185">Reference proteome</keyword>
<dbReference type="RefSeq" id="WP_188437428.1">
    <property type="nucleotide sequence ID" value="NZ_BMCM01000005.1"/>
</dbReference>
<dbReference type="Proteomes" id="UP000629365">
    <property type="component" value="Unassembled WGS sequence"/>
</dbReference>
<evidence type="ECO:0000313" key="1">
    <source>
        <dbReference type="EMBL" id="GGD85423.1"/>
    </source>
</evidence>
<sequence length="68" mass="7240">MLAYVVGSEGAVEIVAWDADDGQELWRRTALPGTTPRGVAQVVAAGHDRDETALITTPTGLSAYRLSR</sequence>
<dbReference type="EMBL" id="BMCM01000005">
    <property type="protein sequence ID" value="GGD85423.1"/>
    <property type="molecule type" value="Genomic_DNA"/>
</dbReference>
<proteinExistence type="predicted"/>
<reference evidence="2" key="1">
    <citation type="journal article" date="2019" name="Int. J. Syst. Evol. Microbiol.">
        <title>The Global Catalogue of Microorganisms (GCM) 10K type strain sequencing project: providing services to taxonomists for standard genome sequencing and annotation.</title>
        <authorList>
            <consortium name="The Broad Institute Genomics Platform"/>
            <consortium name="The Broad Institute Genome Sequencing Center for Infectious Disease"/>
            <person name="Wu L."/>
            <person name="Ma J."/>
        </authorList>
    </citation>
    <scope>NUCLEOTIDE SEQUENCE [LARGE SCALE GENOMIC DNA]</scope>
    <source>
        <strain evidence="2">CCM 7640</strain>
    </source>
</reference>
<evidence type="ECO:0000313" key="2">
    <source>
        <dbReference type="Proteomes" id="UP000629365"/>
    </source>
</evidence>
<gene>
    <name evidence="1" type="ORF">GCM10007269_30410</name>
</gene>
<dbReference type="Gene3D" id="2.130.10.10">
    <property type="entry name" value="YVTN repeat-like/Quinoprotein amine dehydrogenase"/>
    <property type="match status" value="1"/>
</dbReference>
<dbReference type="InterPro" id="IPR015943">
    <property type="entry name" value="WD40/YVTN_repeat-like_dom_sf"/>
</dbReference>
<accession>A0ABQ1RWN4</accession>
<evidence type="ECO:0008006" key="3">
    <source>
        <dbReference type="Google" id="ProtNLM"/>
    </source>
</evidence>
<name>A0ABQ1RWN4_9MICO</name>
<protein>
    <recommendedName>
        <fullName evidence="3">Pyrrolo-quinoline quinone</fullName>
    </recommendedName>
</protein>